<accession>A0A1G6X7Y4</accession>
<keyword evidence="7 8" id="KW-0472">Membrane</keyword>
<evidence type="ECO:0000313" key="10">
    <source>
        <dbReference type="EMBL" id="SDD74249.1"/>
    </source>
</evidence>
<dbReference type="GO" id="GO:0016020">
    <property type="term" value="C:membrane"/>
    <property type="evidence" value="ECO:0007669"/>
    <property type="project" value="UniProtKB-SubCell"/>
</dbReference>
<dbReference type="AlphaFoldDB" id="A0A1G6X7Y4"/>
<keyword evidence="5 8" id="KW-1133">Transmembrane helix</keyword>
<feature type="transmembrane region" description="Helical" evidence="8">
    <location>
        <begin position="274"/>
        <end position="292"/>
    </location>
</feature>
<protein>
    <submittedName>
        <fullName evidence="10">Transporter, CPA2 family</fullName>
    </submittedName>
</protein>
<feature type="transmembrane region" description="Helical" evidence="8">
    <location>
        <begin position="223"/>
        <end position="239"/>
    </location>
</feature>
<dbReference type="InterPro" id="IPR038770">
    <property type="entry name" value="Na+/solute_symporter_sf"/>
</dbReference>
<dbReference type="Gene3D" id="3.40.50.620">
    <property type="entry name" value="HUPs"/>
    <property type="match status" value="1"/>
</dbReference>
<feature type="transmembrane region" description="Helical" evidence="8">
    <location>
        <begin position="188"/>
        <end position="207"/>
    </location>
</feature>
<proteinExistence type="predicted"/>
<dbReference type="EMBL" id="FNAO01000001">
    <property type="protein sequence ID" value="SDD74249.1"/>
    <property type="molecule type" value="Genomic_DNA"/>
</dbReference>
<keyword evidence="4 8" id="KW-0812">Transmembrane</keyword>
<feature type="transmembrane region" description="Helical" evidence="8">
    <location>
        <begin position="365"/>
        <end position="385"/>
    </location>
</feature>
<reference evidence="10 11" key="1">
    <citation type="submission" date="2016-10" db="EMBL/GenBank/DDBJ databases">
        <authorList>
            <person name="de Groot N.N."/>
        </authorList>
    </citation>
    <scope>NUCLEOTIDE SEQUENCE [LARGE SCALE GENOMIC DNA]</scope>
    <source>
        <strain evidence="10 11">DSM 23421</strain>
    </source>
</reference>
<evidence type="ECO:0000259" key="9">
    <source>
        <dbReference type="Pfam" id="PF00999"/>
    </source>
</evidence>
<dbReference type="InterPro" id="IPR014729">
    <property type="entry name" value="Rossmann-like_a/b/a_fold"/>
</dbReference>
<dbReference type="RefSeq" id="WP_091865442.1">
    <property type="nucleotide sequence ID" value="NZ_FNAO01000001.1"/>
</dbReference>
<feature type="transmembrane region" description="Helical" evidence="8">
    <location>
        <begin position="96"/>
        <end position="119"/>
    </location>
</feature>
<dbReference type="InterPro" id="IPR006153">
    <property type="entry name" value="Cation/H_exchanger_TM"/>
</dbReference>
<comment type="subcellular location">
    <subcellularLocation>
        <location evidence="1">Membrane</location>
        <topology evidence="1">Multi-pass membrane protein</topology>
    </subcellularLocation>
</comment>
<feature type="transmembrane region" description="Helical" evidence="8">
    <location>
        <begin position="156"/>
        <end position="176"/>
    </location>
</feature>
<keyword evidence="3" id="KW-0050">Antiport</keyword>
<feature type="transmembrane region" description="Helical" evidence="8">
    <location>
        <begin position="12"/>
        <end position="33"/>
    </location>
</feature>
<dbReference type="STRING" id="641691.SAMN05421636_101565"/>
<evidence type="ECO:0000256" key="8">
    <source>
        <dbReference type="SAM" id="Phobius"/>
    </source>
</evidence>
<feature type="domain" description="Cation/H+ exchanger transmembrane" evidence="9">
    <location>
        <begin position="24"/>
        <end position="389"/>
    </location>
</feature>
<dbReference type="GO" id="GO:0015297">
    <property type="term" value="F:antiporter activity"/>
    <property type="evidence" value="ECO:0007669"/>
    <property type="project" value="UniProtKB-KW"/>
</dbReference>
<organism evidence="10 11">
    <name type="scientific">Pricia antarctica</name>
    <dbReference type="NCBI Taxonomy" id="641691"/>
    <lineage>
        <taxon>Bacteria</taxon>
        <taxon>Pseudomonadati</taxon>
        <taxon>Bacteroidota</taxon>
        <taxon>Flavobacteriia</taxon>
        <taxon>Flavobacteriales</taxon>
        <taxon>Flavobacteriaceae</taxon>
        <taxon>Pricia</taxon>
    </lineage>
</organism>
<evidence type="ECO:0000256" key="2">
    <source>
        <dbReference type="ARBA" id="ARBA00022448"/>
    </source>
</evidence>
<evidence type="ECO:0000256" key="5">
    <source>
        <dbReference type="ARBA" id="ARBA00022989"/>
    </source>
</evidence>
<feature type="transmembrane region" description="Helical" evidence="8">
    <location>
        <begin position="298"/>
        <end position="317"/>
    </location>
</feature>
<evidence type="ECO:0000313" key="11">
    <source>
        <dbReference type="Proteomes" id="UP000199109"/>
    </source>
</evidence>
<name>A0A1G6X7Y4_9FLAO</name>
<dbReference type="PANTHER" id="PTHR43562:SF4">
    <property type="entry name" value="NA(+)_H(+) ANTIPORTER NHAS5"/>
    <property type="match status" value="1"/>
</dbReference>
<dbReference type="SUPFAM" id="SSF52402">
    <property type="entry name" value="Adenine nucleotide alpha hydrolases-like"/>
    <property type="match status" value="1"/>
</dbReference>
<dbReference type="PANTHER" id="PTHR43562">
    <property type="entry name" value="NAPA-TYPE SODIUM/HYDROGEN ANTIPORTER"/>
    <property type="match status" value="1"/>
</dbReference>
<evidence type="ECO:0000256" key="4">
    <source>
        <dbReference type="ARBA" id="ARBA00022692"/>
    </source>
</evidence>
<feature type="transmembrane region" description="Helical" evidence="8">
    <location>
        <begin position="40"/>
        <end position="56"/>
    </location>
</feature>
<keyword evidence="11" id="KW-1185">Reference proteome</keyword>
<evidence type="ECO:0000256" key="3">
    <source>
        <dbReference type="ARBA" id="ARBA00022449"/>
    </source>
</evidence>
<sequence>MDDISESFRLPWQNPVLIFSLILFIILIAPTVLNRLKIPGIIGLIISGAIIGPHGFNLLEKGLFTEVFSTVGLLYIMFIAGLELDMNEFKAHRNRSITFGFFSFAIPLGIGFPVCYFLLDYDFYASLLTASMFATHTLVTYPIVSRLRVSNNPAVAVTVGGTILTDTAVLVLLAVIVGAHKGSLSLEFWIRLILSLAIFMGIMFYIVPKITKWFFKKMASEKYAHFIFVLSMVFLAAFLAQLAGVEAIIGAFVAGLALNPLIPNSSVLFNRIEFIGNALFIPFFLISVGMLVDVSVLFNGTWALIVAGALIVVAISGKWLASFLTQKVFNYSKSERQLIFGLSNAHAAATLAIILVGYREGILDINILNGTIVLILVTCVVASFATERAAKKVLISTGQADEVRSSETNAAERLLIPIINTANMERALEFAVLIKEKRSTFPISILTVVPNNTEAENNIATARRTLEDFVYETTALESSVEVIATIDHNASSGIARVAKEIMSNIIILGWPRKTGFMDKIVGGKMDIILGGTGKTIFICHFEQPLPNHQRLVVAVPALGELESGFSIWLLKMAQLSQELTTPIHYYCNENTQKGILKFLKSRRINNKSTFHDLSHWESFVENPHKTGPQDLCVIVAARDGSVSYTRTMENLAVKIDTAIKATSKIIVYP</sequence>
<keyword evidence="6" id="KW-0406">Ion transport</keyword>
<evidence type="ECO:0000256" key="1">
    <source>
        <dbReference type="ARBA" id="ARBA00004141"/>
    </source>
</evidence>
<dbReference type="Pfam" id="PF00999">
    <property type="entry name" value="Na_H_Exchanger"/>
    <property type="match status" value="1"/>
</dbReference>
<dbReference type="Proteomes" id="UP000199109">
    <property type="component" value="Unassembled WGS sequence"/>
</dbReference>
<gene>
    <name evidence="10" type="ORF">SAMN05421636_101565</name>
</gene>
<evidence type="ECO:0000256" key="7">
    <source>
        <dbReference type="ARBA" id="ARBA00023136"/>
    </source>
</evidence>
<feature type="transmembrane region" description="Helical" evidence="8">
    <location>
        <begin position="338"/>
        <end position="359"/>
    </location>
</feature>
<feature type="transmembrane region" description="Helical" evidence="8">
    <location>
        <begin position="245"/>
        <end position="262"/>
    </location>
</feature>
<keyword evidence="2" id="KW-0813">Transport</keyword>
<feature type="transmembrane region" description="Helical" evidence="8">
    <location>
        <begin position="125"/>
        <end position="144"/>
    </location>
</feature>
<evidence type="ECO:0000256" key="6">
    <source>
        <dbReference type="ARBA" id="ARBA00023065"/>
    </source>
</evidence>
<dbReference type="Gene3D" id="1.20.1530.20">
    <property type="match status" value="1"/>
</dbReference>
<feature type="transmembrane region" description="Helical" evidence="8">
    <location>
        <begin position="62"/>
        <end position="84"/>
    </location>
</feature>
<dbReference type="GO" id="GO:1902600">
    <property type="term" value="P:proton transmembrane transport"/>
    <property type="evidence" value="ECO:0007669"/>
    <property type="project" value="InterPro"/>
</dbReference>
<dbReference type="OrthoDB" id="9793589at2"/>